<protein>
    <submittedName>
        <fullName evidence="1">Uncharacterized protein</fullName>
    </submittedName>
</protein>
<keyword evidence="2" id="KW-1185">Reference proteome</keyword>
<name>A0AAW1G6D7_ZOAVI</name>
<accession>A0AAW1G6D7</accession>
<evidence type="ECO:0000313" key="1">
    <source>
        <dbReference type="EMBL" id="KAK9542446.1"/>
    </source>
</evidence>
<dbReference type="Proteomes" id="UP001488805">
    <property type="component" value="Unassembled WGS sequence"/>
</dbReference>
<sequence>MGMGERRCPRQGWKVAVVPSVATEFETACLMMTAGQRIVYRPPQQKPLARPSPATEFALYLRQQESGSALQAY</sequence>
<evidence type="ECO:0000313" key="2">
    <source>
        <dbReference type="Proteomes" id="UP001488805"/>
    </source>
</evidence>
<proteinExistence type="predicted"/>
<organism evidence="1 2">
    <name type="scientific">Zoarces viviparus</name>
    <name type="common">Viviparous eelpout</name>
    <name type="synonym">Blennius viviparus</name>
    <dbReference type="NCBI Taxonomy" id="48416"/>
    <lineage>
        <taxon>Eukaryota</taxon>
        <taxon>Metazoa</taxon>
        <taxon>Chordata</taxon>
        <taxon>Craniata</taxon>
        <taxon>Vertebrata</taxon>
        <taxon>Euteleostomi</taxon>
        <taxon>Actinopterygii</taxon>
        <taxon>Neopterygii</taxon>
        <taxon>Teleostei</taxon>
        <taxon>Neoteleostei</taxon>
        <taxon>Acanthomorphata</taxon>
        <taxon>Eupercaria</taxon>
        <taxon>Perciformes</taxon>
        <taxon>Cottioidei</taxon>
        <taxon>Zoarcales</taxon>
        <taxon>Zoarcidae</taxon>
        <taxon>Zoarcinae</taxon>
        <taxon>Zoarces</taxon>
    </lineage>
</organism>
<dbReference type="EMBL" id="JBCEZU010000001">
    <property type="protein sequence ID" value="KAK9542446.1"/>
    <property type="molecule type" value="Genomic_DNA"/>
</dbReference>
<gene>
    <name evidence="1" type="ORF">VZT92_000309</name>
</gene>
<comment type="caution">
    <text evidence="1">The sequence shown here is derived from an EMBL/GenBank/DDBJ whole genome shotgun (WGS) entry which is preliminary data.</text>
</comment>
<reference evidence="1 2" key="1">
    <citation type="journal article" date="2024" name="Genome Biol. Evol.">
        <title>Chromosome-level genome assembly of the viviparous eelpout Zoarces viviparus.</title>
        <authorList>
            <person name="Fuhrmann N."/>
            <person name="Brasseur M.V."/>
            <person name="Bakowski C.E."/>
            <person name="Podsiadlowski L."/>
            <person name="Prost S."/>
            <person name="Krehenwinkel H."/>
            <person name="Mayer C."/>
        </authorList>
    </citation>
    <scope>NUCLEOTIDE SEQUENCE [LARGE SCALE GENOMIC DNA]</scope>
    <source>
        <strain evidence="1">NO-MEL_2022_Ind0_liver</strain>
    </source>
</reference>
<dbReference type="AlphaFoldDB" id="A0AAW1G6D7"/>